<reference evidence="3" key="1">
    <citation type="submission" date="2020-01" db="EMBL/GenBank/DDBJ databases">
        <authorList>
            <consortium name="DOE Joint Genome Institute"/>
            <person name="Haridas S."/>
            <person name="Albert R."/>
            <person name="Binder M."/>
            <person name="Bloem J."/>
            <person name="Labutti K."/>
            <person name="Salamov A."/>
            <person name="Andreopoulos B."/>
            <person name="Baker S.E."/>
            <person name="Barry K."/>
            <person name="Bills G."/>
            <person name="Bluhm B.H."/>
            <person name="Cannon C."/>
            <person name="Castanera R."/>
            <person name="Culley D.E."/>
            <person name="Daum C."/>
            <person name="Ezra D."/>
            <person name="Gonzalez J.B."/>
            <person name="Henrissat B."/>
            <person name="Kuo A."/>
            <person name="Liang C."/>
            <person name="Lipzen A."/>
            <person name="Lutzoni F."/>
            <person name="Magnuson J."/>
            <person name="Mondo S."/>
            <person name="Nolan M."/>
            <person name="Ohm R."/>
            <person name="Pangilinan J."/>
            <person name="Park H.-J."/>
            <person name="Ramirez L."/>
            <person name="Alfaro M."/>
            <person name="Sun H."/>
            <person name="Tritt A."/>
            <person name="Yoshinaga Y."/>
            <person name="Zwiers L.-H."/>
            <person name="Turgeon B.G."/>
            <person name="Goodwin S.B."/>
            <person name="Spatafora J.W."/>
            <person name="Crous P.W."/>
            <person name="Grigoriev I.V."/>
        </authorList>
    </citation>
    <scope>NUCLEOTIDE SEQUENCE</scope>
    <source>
        <strain evidence="3">CBS 342.82</strain>
    </source>
</reference>
<dbReference type="AlphaFoldDB" id="A0A6J3M6E9"/>
<keyword evidence="2" id="KW-1185">Reference proteome</keyword>
<reference evidence="3" key="3">
    <citation type="submission" date="2025-08" db="UniProtKB">
        <authorList>
            <consortium name="RefSeq"/>
        </authorList>
    </citation>
    <scope>IDENTIFICATION</scope>
    <source>
        <strain evidence="3">CBS 342.82</strain>
    </source>
</reference>
<proteinExistence type="predicted"/>
<accession>A0A6J3M6E9</accession>
<protein>
    <recommendedName>
        <fullName evidence="4">SnoaL-like domain-containing protein</fullName>
    </recommendedName>
</protein>
<feature type="compositionally biased region" description="Polar residues" evidence="1">
    <location>
        <begin position="55"/>
        <end position="65"/>
    </location>
</feature>
<evidence type="ECO:0000256" key="1">
    <source>
        <dbReference type="SAM" id="MobiDB-lite"/>
    </source>
</evidence>
<name>A0A6J3M6E9_9PEZI</name>
<dbReference type="RefSeq" id="XP_033459488.1">
    <property type="nucleotide sequence ID" value="XM_033607736.1"/>
</dbReference>
<evidence type="ECO:0008006" key="4">
    <source>
        <dbReference type="Google" id="ProtNLM"/>
    </source>
</evidence>
<feature type="region of interest" description="Disordered" evidence="1">
    <location>
        <begin position="1"/>
        <end position="65"/>
    </location>
</feature>
<sequence>MTTPTSEHISTSTTTPRSPPTPSASSHIGSSSGTSNILSPSSIHSSGGSAIDSPHSPSEAPTKTTSTLELEAITLHLYNLVATSQFSHPDFERYIVPDFTAHVEHSTQPDVTSREQLMTRYREVIEGTPNYRTEIQSIAADVDEEKGTAMVWMKLRVTAQEVQRQSVTVTYWERVKGCWRCLMQDGIRGMGDDE</sequence>
<feature type="compositionally biased region" description="Low complexity" evidence="1">
    <location>
        <begin position="23"/>
        <end position="53"/>
    </location>
</feature>
<evidence type="ECO:0000313" key="2">
    <source>
        <dbReference type="Proteomes" id="UP000504637"/>
    </source>
</evidence>
<dbReference type="GeneID" id="54365535"/>
<reference evidence="3" key="2">
    <citation type="submission" date="2020-04" db="EMBL/GenBank/DDBJ databases">
        <authorList>
            <consortium name="NCBI Genome Project"/>
        </authorList>
    </citation>
    <scope>NUCLEOTIDE SEQUENCE</scope>
    <source>
        <strain evidence="3">CBS 342.82</strain>
    </source>
</reference>
<dbReference type="Proteomes" id="UP000504637">
    <property type="component" value="Unplaced"/>
</dbReference>
<dbReference type="OrthoDB" id="3632853at2759"/>
<organism evidence="3">
    <name type="scientific">Dissoconium aciculare CBS 342.82</name>
    <dbReference type="NCBI Taxonomy" id="1314786"/>
    <lineage>
        <taxon>Eukaryota</taxon>
        <taxon>Fungi</taxon>
        <taxon>Dikarya</taxon>
        <taxon>Ascomycota</taxon>
        <taxon>Pezizomycotina</taxon>
        <taxon>Dothideomycetes</taxon>
        <taxon>Dothideomycetidae</taxon>
        <taxon>Mycosphaerellales</taxon>
        <taxon>Dissoconiaceae</taxon>
        <taxon>Dissoconium</taxon>
    </lineage>
</organism>
<evidence type="ECO:0000313" key="3">
    <source>
        <dbReference type="RefSeq" id="XP_033459488.1"/>
    </source>
</evidence>
<gene>
    <name evidence="3" type="ORF">K489DRAFT_410748</name>
</gene>